<feature type="transmembrane region" description="Helical" evidence="7">
    <location>
        <begin position="55"/>
        <end position="75"/>
    </location>
</feature>
<feature type="transmembrane region" description="Helical" evidence="7">
    <location>
        <begin position="132"/>
        <end position="156"/>
    </location>
</feature>
<comment type="subcellular location">
    <subcellularLocation>
        <location evidence="1">Membrane</location>
        <topology evidence="1">Multi-pass membrane protein</topology>
    </subcellularLocation>
</comment>
<keyword evidence="2 7" id="KW-0812">Transmembrane</keyword>
<name>A0AAD5WW08_9PEZI</name>
<feature type="region of interest" description="Disordered" evidence="6">
    <location>
        <begin position="356"/>
        <end position="399"/>
    </location>
</feature>
<comment type="similarity">
    <text evidence="5">Belongs to the SAT4 family.</text>
</comment>
<evidence type="ECO:0000256" key="4">
    <source>
        <dbReference type="ARBA" id="ARBA00023136"/>
    </source>
</evidence>
<feature type="transmembrane region" description="Helical" evidence="7">
    <location>
        <begin position="214"/>
        <end position="233"/>
    </location>
</feature>
<evidence type="ECO:0000256" key="5">
    <source>
        <dbReference type="ARBA" id="ARBA00038359"/>
    </source>
</evidence>
<dbReference type="InterPro" id="IPR052337">
    <property type="entry name" value="SAT4-like"/>
</dbReference>
<keyword evidence="4 7" id="KW-0472">Membrane</keyword>
<accession>A0AAD5WW08</accession>
<feature type="compositionally biased region" description="Polar residues" evidence="6">
    <location>
        <begin position="385"/>
        <end position="395"/>
    </location>
</feature>
<dbReference type="Proteomes" id="UP001201980">
    <property type="component" value="Unassembled WGS sequence"/>
</dbReference>
<dbReference type="InterPro" id="IPR049326">
    <property type="entry name" value="Rhodopsin_dom_fungi"/>
</dbReference>
<dbReference type="PANTHER" id="PTHR33048:SF47">
    <property type="entry name" value="INTEGRAL MEMBRANE PROTEIN-RELATED"/>
    <property type="match status" value="1"/>
</dbReference>
<feature type="transmembrane region" description="Helical" evidence="7">
    <location>
        <begin position="24"/>
        <end position="43"/>
    </location>
</feature>
<dbReference type="PANTHER" id="PTHR33048">
    <property type="entry name" value="PTH11-LIKE INTEGRAL MEMBRANE PROTEIN (AFU_ORTHOLOGUE AFUA_5G11245)"/>
    <property type="match status" value="1"/>
</dbReference>
<evidence type="ECO:0000256" key="7">
    <source>
        <dbReference type="SAM" id="Phobius"/>
    </source>
</evidence>
<evidence type="ECO:0000256" key="2">
    <source>
        <dbReference type="ARBA" id="ARBA00022692"/>
    </source>
</evidence>
<dbReference type="EMBL" id="JAKWBI020000044">
    <property type="protein sequence ID" value="KAJ2904777.1"/>
    <property type="molecule type" value="Genomic_DNA"/>
</dbReference>
<feature type="region of interest" description="Disordered" evidence="6">
    <location>
        <begin position="414"/>
        <end position="443"/>
    </location>
</feature>
<sequence>MMHSHSVIDIREDESADRSAELEGTTTALLILATVFVGLRFYARYLHGAKYGMDDWMIVGALVTTFMAGALNYGMIAHGLGRHASTLSQDDLIAFFKLLLAFECIYVTAVMMVKLSVLAMYSRIFPTKSFRIGGGIIAFTVVAWWIAIWAVCIWQCDPIKKAWLPWLEYGTCINLKASFIGNAIPNILTDVAILAMPVGQVWRLQVSLAQKASLCFMFLLGSFVLFASIYRFTTIMQFDTADTTWTLATACTWCVVEAACGVISSCLPTLRPIMVKFSTQFGSIAGSKSHPSDNENSRSGYIRSLGQGRSHGRGGSKNPHTDLGLVTIGGTNDQRRGFERLGHEHEDAKYGIQMTIRSDGRGSPRHSSDHVPGGKEGGTNRVVGGTNSESDTNSADDFPLKDGIRVQREVRTDEEWGARGERTGPYGSGHIHSVNAQTERDAF</sequence>
<evidence type="ECO:0000256" key="1">
    <source>
        <dbReference type="ARBA" id="ARBA00004141"/>
    </source>
</evidence>
<feature type="compositionally biased region" description="Basic and acidic residues" evidence="6">
    <location>
        <begin position="358"/>
        <end position="373"/>
    </location>
</feature>
<feature type="domain" description="Rhodopsin" evidence="8">
    <location>
        <begin position="39"/>
        <end position="275"/>
    </location>
</feature>
<dbReference type="Pfam" id="PF20684">
    <property type="entry name" value="Fung_rhodopsin"/>
    <property type="match status" value="1"/>
</dbReference>
<keyword evidence="10" id="KW-1185">Reference proteome</keyword>
<feature type="transmembrane region" description="Helical" evidence="7">
    <location>
        <begin position="245"/>
        <end position="267"/>
    </location>
</feature>
<feature type="region of interest" description="Disordered" evidence="6">
    <location>
        <begin position="284"/>
        <end position="335"/>
    </location>
</feature>
<evidence type="ECO:0000256" key="3">
    <source>
        <dbReference type="ARBA" id="ARBA00022989"/>
    </source>
</evidence>
<evidence type="ECO:0000313" key="9">
    <source>
        <dbReference type="EMBL" id="KAJ2904777.1"/>
    </source>
</evidence>
<feature type="transmembrane region" description="Helical" evidence="7">
    <location>
        <begin position="95"/>
        <end position="120"/>
    </location>
</feature>
<evidence type="ECO:0000259" key="8">
    <source>
        <dbReference type="Pfam" id="PF20684"/>
    </source>
</evidence>
<comment type="caution">
    <text evidence="9">The sequence shown here is derived from an EMBL/GenBank/DDBJ whole genome shotgun (WGS) entry which is preliminary data.</text>
</comment>
<proteinExistence type="inferred from homology"/>
<gene>
    <name evidence="9" type="ORF">MKZ38_007133</name>
</gene>
<evidence type="ECO:0000256" key="6">
    <source>
        <dbReference type="SAM" id="MobiDB-lite"/>
    </source>
</evidence>
<dbReference type="AlphaFoldDB" id="A0AAD5WW08"/>
<organism evidence="9 10">
    <name type="scientific">Zalerion maritima</name>
    <dbReference type="NCBI Taxonomy" id="339359"/>
    <lineage>
        <taxon>Eukaryota</taxon>
        <taxon>Fungi</taxon>
        <taxon>Dikarya</taxon>
        <taxon>Ascomycota</taxon>
        <taxon>Pezizomycotina</taxon>
        <taxon>Sordariomycetes</taxon>
        <taxon>Lulworthiomycetidae</taxon>
        <taxon>Lulworthiales</taxon>
        <taxon>Lulworthiaceae</taxon>
        <taxon>Zalerion</taxon>
    </lineage>
</organism>
<dbReference type="GO" id="GO:0016020">
    <property type="term" value="C:membrane"/>
    <property type="evidence" value="ECO:0007669"/>
    <property type="project" value="UniProtKB-SubCell"/>
</dbReference>
<protein>
    <recommendedName>
        <fullName evidence="8">Rhodopsin domain-containing protein</fullName>
    </recommendedName>
</protein>
<evidence type="ECO:0000313" key="10">
    <source>
        <dbReference type="Proteomes" id="UP001201980"/>
    </source>
</evidence>
<keyword evidence="3 7" id="KW-1133">Transmembrane helix</keyword>
<reference evidence="9" key="1">
    <citation type="submission" date="2022-07" db="EMBL/GenBank/DDBJ databases">
        <title>Draft genome sequence of Zalerion maritima ATCC 34329, a (micro)plastics degrading marine fungus.</title>
        <authorList>
            <person name="Paco A."/>
            <person name="Goncalves M.F.M."/>
            <person name="Rocha-Santos T.A.P."/>
            <person name="Alves A."/>
        </authorList>
    </citation>
    <scope>NUCLEOTIDE SEQUENCE</scope>
    <source>
        <strain evidence="9">ATCC 34329</strain>
    </source>
</reference>